<evidence type="ECO:0000313" key="1">
    <source>
        <dbReference type="EMBL" id="KKN63759.1"/>
    </source>
</evidence>
<proteinExistence type="predicted"/>
<reference evidence="1" key="1">
    <citation type="journal article" date="2015" name="Nature">
        <title>Complex archaea that bridge the gap between prokaryotes and eukaryotes.</title>
        <authorList>
            <person name="Spang A."/>
            <person name="Saw J.H."/>
            <person name="Jorgensen S.L."/>
            <person name="Zaremba-Niedzwiedzka K."/>
            <person name="Martijn J."/>
            <person name="Lind A.E."/>
            <person name="van Eijk R."/>
            <person name="Schleper C."/>
            <person name="Guy L."/>
            <person name="Ettema T.J."/>
        </authorList>
    </citation>
    <scope>NUCLEOTIDE SEQUENCE</scope>
</reference>
<dbReference type="AlphaFoldDB" id="A0A0F9S9T7"/>
<gene>
    <name evidence="1" type="ORF">LCGC14_0498630</name>
</gene>
<comment type="caution">
    <text evidence="1">The sequence shown here is derived from an EMBL/GenBank/DDBJ whole genome shotgun (WGS) entry which is preliminary data.</text>
</comment>
<protein>
    <submittedName>
        <fullName evidence="1">Uncharacterized protein</fullName>
    </submittedName>
</protein>
<name>A0A0F9S9T7_9ZZZZ</name>
<sequence length="70" mass="7983">MGRPWGKGKIALKGAAGVIRCTWCGREEEREADVWPYGWYPLTLIPGHEEMLCGDCFMEHREGDKDGRET</sequence>
<accession>A0A0F9S9T7</accession>
<dbReference type="EMBL" id="LAZR01000580">
    <property type="protein sequence ID" value="KKN63759.1"/>
    <property type="molecule type" value="Genomic_DNA"/>
</dbReference>
<organism evidence="1">
    <name type="scientific">marine sediment metagenome</name>
    <dbReference type="NCBI Taxonomy" id="412755"/>
    <lineage>
        <taxon>unclassified sequences</taxon>
        <taxon>metagenomes</taxon>
        <taxon>ecological metagenomes</taxon>
    </lineage>
</organism>